<organism evidence="3 4">
    <name type="scientific">Paraburkholderia fungorum</name>
    <dbReference type="NCBI Taxonomy" id="134537"/>
    <lineage>
        <taxon>Bacteria</taxon>
        <taxon>Pseudomonadati</taxon>
        <taxon>Pseudomonadota</taxon>
        <taxon>Betaproteobacteria</taxon>
        <taxon>Burkholderiales</taxon>
        <taxon>Burkholderiaceae</taxon>
        <taxon>Paraburkholderia</taxon>
    </lineage>
</organism>
<evidence type="ECO:0000256" key="1">
    <source>
        <dbReference type="SAM" id="Phobius"/>
    </source>
</evidence>
<evidence type="ECO:0000259" key="2">
    <source>
        <dbReference type="Pfam" id="PF12158"/>
    </source>
</evidence>
<reference evidence="3" key="1">
    <citation type="submission" date="2022-08" db="EMBL/GenBank/DDBJ databases">
        <authorList>
            <person name="Kim S.-J."/>
        </authorList>
    </citation>
    <scope>NUCLEOTIDE SEQUENCE</scope>
    <source>
        <strain evidence="3">KJ</strain>
    </source>
</reference>
<accession>A0AAP5Q725</accession>
<dbReference type="Proteomes" id="UP001246473">
    <property type="component" value="Unassembled WGS sequence"/>
</dbReference>
<feature type="transmembrane region" description="Helical" evidence="1">
    <location>
        <begin position="167"/>
        <end position="189"/>
    </location>
</feature>
<name>A0AAP5Q725_9BURK</name>
<feature type="transmembrane region" description="Helical" evidence="1">
    <location>
        <begin position="119"/>
        <end position="141"/>
    </location>
</feature>
<evidence type="ECO:0000313" key="3">
    <source>
        <dbReference type="EMBL" id="MDT8838323.1"/>
    </source>
</evidence>
<feature type="domain" description="DUF3592" evidence="2">
    <location>
        <begin position="48"/>
        <end position="114"/>
    </location>
</feature>
<dbReference type="AlphaFoldDB" id="A0AAP5Q725"/>
<keyword evidence="1" id="KW-1133">Transmembrane helix</keyword>
<comment type="caution">
    <text evidence="3">The sequence shown here is derived from an EMBL/GenBank/DDBJ whole genome shotgun (WGS) entry which is preliminary data.</text>
</comment>
<dbReference type="RefSeq" id="WP_167440633.1">
    <property type="nucleotide sequence ID" value="NZ_JANSLM010000004.1"/>
</dbReference>
<dbReference type="EMBL" id="JANSLM010000004">
    <property type="protein sequence ID" value="MDT8838323.1"/>
    <property type="molecule type" value="Genomic_DNA"/>
</dbReference>
<feature type="domain" description="DUF3592" evidence="2">
    <location>
        <begin position="201"/>
        <end position="273"/>
    </location>
</feature>
<evidence type="ECO:0000313" key="4">
    <source>
        <dbReference type="Proteomes" id="UP001246473"/>
    </source>
</evidence>
<feature type="transmembrane region" description="Helical" evidence="1">
    <location>
        <begin position="276"/>
        <end position="300"/>
    </location>
</feature>
<proteinExistence type="predicted"/>
<gene>
    <name evidence="3" type="ORF">ParKJ_12950</name>
</gene>
<sequence length="311" mass="34183">MEKKAADVGRSYSRSSYIVLVLSLGALACSLVWLVAALVATHRMTRAEGVVVGYEQGERGLRSYQPVISFTTASGESEHVIGSTSSTNAAYDVGQHVRVLYEPTDPLRSAVIDDFEQRWFPIGVVSLLSTVFAAIGVTMYVTERNRFRQVPSKTVARLRSTRNRQNLAISVTPIAIGTAFLVGAAALALHEKRIISSYTRTSGHVLSVQEVEQPYQPRSHLYSAIVAFKTDTGREVRFAQGASSSHMDLHTGDEVGVLYDKKTPDRAMIDSFWEHWGVPAVLFIIGLPFFAVGVFFVGTVKLNRGRTRSRA</sequence>
<dbReference type="PROSITE" id="PS51257">
    <property type="entry name" value="PROKAR_LIPOPROTEIN"/>
    <property type="match status" value="1"/>
</dbReference>
<dbReference type="InterPro" id="IPR021994">
    <property type="entry name" value="DUF3592"/>
</dbReference>
<keyword evidence="1" id="KW-0812">Transmembrane</keyword>
<feature type="transmembrane region" description="Helical" evidence="1">
    <location>
        <begin position="17"/>
        <end position="40"/>
    </location>
</feature>
<dbReference type="Pfam" id="PF12158">
    <property type="entry name" value="DUF3592"/>
    <property type="match status" value="2"/>
</dbReference>
<keyword evidence="1" id="KW-0472">Membrane</keyword>
<protein>
    <submittedName>
        <fullName evidence="3">DUF3592 domain-containing protein</fullName>
    </submittedName>
</protein>